<dbReference type="Proteomes" id="UP000192907">
    <property type="component" value="Unassembled WGS sequence"/>
</dbReference>
<dbReference type="InterPro" id="IPR050330">
    <property type="entry name" value="Bact_OuterMem_StrucFunc"/>
</dbReference>
<dbReference type="PANTHER" id="PTHR30329:SF21">
    <property type="entry name" value="LIPOPROTEIN YIAD-RELATED"/>
    <property type="match status" value="1"/>
</dbReference>
<dbReference type="PROSITE" id="PS51257">
    <property type="entry name" value="PROKAR_LIPOPROTEIN"/>
    <property type="match status" value="1"/>
</dbReference>
<dbReference type="CDD" id="cd07185">
    <property type="entry name" value="OmpA_C-like"/>
    <property type="match status" value="1"/>
</dbReference>
<dbReference type="InterPro" id="IPR006665">
    <property type="entry name" value="OmpA-like"/>
</dbReference>
<evidence type="ECO:0000313" key="3">
    <source>
        <dbReference type="EMBL" id="SMF05637.1"/>
    </source>
</evidence>
<organism evidence="3 4">
    <name type="scientific">Pseudobacteriovorax antillogorgiicola</name>
    <dbReference type="NCBI Taxonomy" id="1513793"/>
    <lineage>
        <taxon>Bacteria</taxon>
        <taxon>Pseudomonadati</taxon>
        <taxon>Bdellovibrionota</taxon>
        <taxon>Oligoflexia</taxon>
        <taxon>Oligoflexales</taxon>
        <taxon>Pseudobacteriovoracaceae</taxon>
        <taxon>Pseudobacteriovorax</taxon>
    </lineage>
</organism>
<gene>
    <name evidence="3" type="ORF">SAMN06296036_10485</name>
</gene>
<dbReference type="SUPFAM" id="SSF103088">
    <property type="entry name" value="OmpA-like"/>
    <property type="match status" value="1"/>
</dbReference>
<feature type="domain" description="OmpA-like" evidence="2">
    <location>
        <begin position="140"/>
        <end position="257"/>
    </location>
</feature>
<keyword evidence="4" id="KW-1185">Reference proteome</keyword>
<keyword evidence="1" id="KW-0472">Membrane</keyword>
<dbReference type="OrthoDB" id="7061829at2"/>
<evidence type="ECO:0000313" key="4">
    <source>
        <dbReference type="Proteomes" id="UP000192907"/>
    </source>
</evidence>
<proteinExistence type="predicted"/>
<sequence length="257" mass="28318">MILPRVLSLTSAAILVSCSTVPDDAPQEYHQAHASLEKMDEKDVDDMLPQTAERAEKKFEKALNMLEKARDEDDRSITEYAAIGQANDARNTADNAIRLHDQIKTADKSEMAFRNTLAQLNQDPTDINVAVVGPESPFAKLKGSEVVSTVAYFDTASATDPVVNRDEMDALVQILSKDKNFRVILKGHADPRGENQFNRKLAMNRAQLVANKLRDKGIGSDQMVVESVGESSARTSAKASSNHLQLDRRVQATLILQ</sequence>
<evidence type="ECO:0000259" key="2">
    <source>
        <dbReference type="PROSITE" id="PS51123"/>
    </source>
</evidence>
<reference evidence="4" key="1">
    <citation type="submission" date="2017-04" db="EMBL/GenBank/DDBJ databases">
        <authorList>
            <person name="Varghese N."/>
            <person name="Submissions S."/>
        </authorList>
    </citation>
    <scope>NUCLEOTIDE SEQUENCE [LARGE SCALE GENOMIC DNA]</scope>
    <source>
        <strain evidence="4">RKEM611</strain>
    </source>
</reference>
<evidence type="ECO:0000256" key="1">
    <source>
        <dbReference type="PROSITE-ProRule" id="PRU00473"/>
    </source>
</evidence>
<accession>A0A1Y6BDC3</accession>
<dbReference type="STRING" id="1513793.SAMN06296036_10485"/>
<dbReference type="PANTHER" id="PTHR30329">
    <property type="entry name" value="STATOR ELEMENT OF FLAGELLAR MOTOR COMPLEX"/>
    <property type="match status" value="1"/>
</dbReference>
<dbReference type="InterPro" id="IPR036737">
    <property type="entry name" value="OmpA-like_sf"/>
</dbReference>
<dbReference type="Gene3D" id="3.30.1330.60">
    <property type="entry name" value="OmpA-like domain"/>
    <property type="match status" value="1"/>
</dbReference>
<dbReference type="EMBL" id="FWZT01000004">
    <property type="protein sequence ID" value="SMF05637.1"/>
    <property type="molecule type" value="Genomic_DNA"/>
</dbReference>
<protein>
    <submittedName>
        <fullName evidence="3">OmpA family protein</fullName>
    </submittedName>
</protein>
<dbReference type="AlphaFoldDB" id="A0A1Y6BDC3"/>
<dbReference type="RefSeq" id="WP_132316893.1">
    <property type="nucleotide sequence ID" value="NZ_FWZT01000004.1"/>
</dbReference>
<name>A0A1Y6BDC3_9BACT</name>
<dbReference type="PROSITE" id="PS51123">
    <property type="entry name" value="OMPA_2"/>
    <property type="match status" value="1"/>
</dbReference>
<dbReference type="Pfam" id="PF00691">
    <property type="entry name" value="OmpA"/>
    <property type="match status" value="1"/>
</dbReference>
<dbReference type="GO" id="GO:0016020">
    <property type="term" value="C:membrane"/>
    <property type="evidence" value="ECO:0007669"/>
    <property type="project" value="UniProtKB-UniRule"/>
</dbReference>